<organism evidence="2 3">
    <name type="scientific">Lentzea guizhouensis</name>
    <dbReference type="NCBI Taxonomy" id="1586287"/>
    <lineage>
        <taxon>Bacteria</taxon>
        <taxon>Bacillati</taxon>
        <taxon>Actinomycetota</taxon>
        <taxon>Actinomycetes</taxon>
        <taxon>Pseudonocardiales</taxon>
        <taxon>Pseudonocardiaceae</taxon>
        <taxon>Lentzea</taxon>
    </lineage>
</organism>
<dbReference type="Proteomes" id="UP000093053">
    <property type="component" value="Chromosome"/>
</dbReference>
<evidence type="ECO:0000313" key="3">
    <source>
        <dbReference type="Proteomes" id="UP000093053"/>
    </source>
</evidence>
<gene>
    <name evidence="2" type="ORF">BBK82_07095</name>
</gene>
<dbReference type="KEGG" id="led:BBK82_07095"/>
<sequence length="75" mass="7538">MASPAQADTVGANGGGTFTLAPGEDDAVAAQRAAQHAEQGHAMTPANNLCTGTWNHAVSTVTFQRAPGGTLAWGF</sequence>
<feature type="region of interest" description="Disordered" evidence="1">
    <location>
        <begin position="1"/>
        <end position="41"/>
    </location>
</feature>
<dbReference type="STRING" id="1586287.BBK82_07095"/>
<name>A0A1B2HDS4_9PSEU</name>
<feature type="compositionally biased region" description="Low complexity" evidence="1">
    <location>
        <begin position="28"/>
        <end position="41"/>
    </location>
</feature>
<evidence type="ECO:0000256" key="1">
    <source>
        <dbReference type="SAM" id="MobiDB-lite"/>
    </source>
</evidence>
<protein>
    <submittedName>
        <fullName evidence="2">Uncharacterized protein</fullName>
    </submittedName>
</protein>
<dbReference type="EMBL" id="CP016793">
    <property type="protein sequence ID" value="ANZ35884.1"/>
    <property type="molecule type" value="Genomic_DNA"/>
</dbReference>
<reference evidence="2 3" key="1">
    <citation type="submission" date="2016-07" db="EMBL/GenBank/DDBJ databases">
        <title>Complete genome sequence of the Lentzea guizhouensis DHS C013.</title>
        <authorList>
            <person name="Cao C."/>
        </authorList>
    </citation>
    <scope>NUCLEOTIDE SEQUENCE [LARGE SCALE GENOMIC DNA]</scope>
    <source>
        <strain evidence="2 3">DHS C013</strain>
    </source>
</reference>
<proteinExistence type="predicted"/>
<keyword evidence="3" id="KW-1185">Reference proteome</keyword>
<evidence type="ECO:0000313" key="2">
    <source>
        <dbReference type="EMBL" id="ANZ35884.1"/>
    </source>
</evidence>
<dbReference type="AlphaFoldDB" id="A0A1B2HDS4"/>
<accession>A0A1B2HDS4</accession>